<feature type="region of interest" description="Disordered" evidence="1">
    <location>
        <begin position="87"/>
        <end position="107"/>
    </location>
</feature>
<dbReference type="Proteomes" id="UP000230709">
    <property type="component" value="Chromosome"/>
</dbReference>
<evidence type="ECO:0008006" key="4">
    <source>
        <dbReference type="Google" id="ProtNLM"/>
    </source>
</evidence>
<keyword evidence="3" id="KW-1185">Reference proteome</keyword>
<evidence type="ECO:0000313" key="2">
    <source>
        <dbReference type="EMBL" id="ATQ67926.1"/>
    </source>
</evidence>
<dbReference type="EMBL" id="CP023737">
    <property type="protein sequence ID" value="ATQ67926.1"/>
    <property type="molecule type" value="Genomic_DNA"/>
</dbReference>
<name>A0A2D2CYW8_METT3</name>
<sequence>MKNRTFTIAQWTGAAALDVNLSPLALRFACLYGSWAAEKPGEAIGINYAFAAQKFRAPESAIFRALSELVARGYLVATIDDGRPRYRMADPDVPGGPIPWEESPEDAKRHRKRRRALKKQILEALPDATQQELFAFGADLVLQRKASLFDLAALVETPASAIISDFQRLADRQVTANDFFSDDEPF</sequence>
<gene>
    <name evidence="2" type="ORF">CQW49_08520</name>
</gene>
<proteinExistence type="predicted"/>
<dbReference type="RefSeq" id="WP_004448331.1">
    <property type="nucleotide sequence ID" value="NZ_ADVE02000001.1"/>
</dbReference>
<protein>
    <recommendedName>
        <fullName evidence="4">Helix-turn-helix domain-containing protein</fullName>
    </recommendedName>
</protein>
<dbReference type="KEGG" id="mtw:CQW49_08520"/>
<organism evidence="2 3">
    <name type="scientific">Methylosinus trichosporium (strain ATCC 35070 / NCIMB 11131 / UNIQEM 75 / OB3b)</name>
    <dbReference type="NCBI Taxonomy" id="595536"/>
    <lineage>
        <taxon>Bacteria</taxon>
        <taxon>Pseudomonadati</taxon>
        <taxon>Pseudomonadota</taxon>
        <taxon>Alphaproteobacteria</taxon>
        <taxon>Hyphomicrobiales</taxon>
        <taxon>Methylocystaceae</taxon>
        <taxon>Methylosinus</taxon>
    </lineage>
</organism>
<evidence type="ECO:0000313" key="3">
    <source>
        <dbReference type="Proteomes" id="UP000230709"/>
    </source>
</evidence>
<accession>A0A2D2CYW8</accession>
<dbReference type="AlphaFoldDB" id="A0A2D2CYW8"/>
<evidence type="ECO:0000256" key="1">
    <source>
        <dbReference type="SAM" id="MobiDB-lite"/>
    </source>
</evidence>
<reference evidence="3" key="1">
    <citation type="submission" date="2017-10" db="EMBL/GenBank/DDBJ databases">
        <title>Completed PacBio SMRT sequence of Methylosinus trichosporium OB3b reveals presence of a third large plasmid.</title>
        <authorList>
            <person name="Charles T.C."/>
            <person name="Lynch M.D.J."/>
            <person name="Heil J.R."/>
            <person name="Cheng J."/>
        </authorList>
    </citation>
    <scope>NUCLEOTIDE SEQUENCE [LARGE SCALE GENOMIC DNA]</scope>
    <source>
        <strain evidence="3">OB3b</strain>
    </source>
</reference>